<dbReference type="AlphaFoldDB" id="A0A0H5QN51"/>
<evidence type="ECO:0000313" key="1">
    <source>
        <dbReference type="EMBL" id="CRZ03433.1"/>
    </source>
</evidence>
<proteinExistence type="predicted"/>
<accession>A0A0H5QN51</accession>
<organism evidence="1">
    <name type="scientific">Spongospora subterranea</name>
    <dbReference type="NCBI Taxonomy" id="70186"/>
    <lineage>
        <taxon>Eukaryota</taxon>
        <taxon>Sar</taxon>
        <taxon>Rhizaria</taxon>
        <taxon>Endomyxa</taxon>
        <taxon>Phytomyxea</taxon>
        <taxon>Plasmodiophorida</taxon>
        <taxon>Plasmodiophoridae</taxon>
        <taxon>Spongospora</taxon>
    </lineage>
</organism>
<name>A0A0H5QN51_9EUKA</name>
<dbReference type="EMBL" id="HACM01002982">
    <property type="protein sequence ID" value="CRZ03424.1"/>
    <property type="molecule type" value="Transcribed_RNA"/>
</dbReference>
<dbReference type="EMBL" id="HACM01002991">
    <property type="protein sequence ID" value="CRZ03433.1"/>
    <property type="molecule type" value="Transcribed_RNA"/>
</dbReference>
<protein>
    <submittedName>
        <fullName evidence="1">Uncharacterized protein</fullName>
    </submittedName>
</protein>
<sequence>MKDGKDVGVFLLSDTYLEGDIDDGQSIDSDNDSSEAAVPTRVLSLGKLVFISFFLTCGGPFGLETVWCCCSEPAFELLSIFFPGRQSRWCWTVPGRVGGAAIYMGHSAMSDDCRTQHND</sequence>
<reference evidence="1" key="1">
    <citation type="submission" date="2015-04" db="EMBL/GenBank/DDBJ databases">
        <title>The genome sequence of the plant pathogenic Rhizarian Plasmodiophora brassicae reveals insights in its biotrophic life cycle and the origin of chitin synthesis.</title>
        <authorList>
            <person name="Schwelm A."/>
            <person name="Fogelqvist J."/>
            <person name="Knaust A."/>
            <person name="Julke S."/>
            <person name="Lilja T."/>
            <person name="Dhandapani V."/>
            <person name="Bonilla-Rosso G."/>
            <person name="Karlsson M."/>
            <person name="Shevchenko A."/>
            <person name="Choi S.R."/>
            <person name="Kim H.G."/>
            <person name="Park J.Y."/>
            <person name="Lim Y.P."/>
            <person name="Ludwig-Muller J."/>
            <person name="Dixelius C."/>
        </authorList>
    </citation>
    <scope>NUCLEOTIDE SEQUENCE</scope>
    <source>
        <tissue evidence="1">Potato root galls</tissue>
    </source>
</reference>